<dbReference type="SUPFAM" id="SSF55144">
    <property type="entry name" value="LigT-like"/>
    <property type="match status" value="1"/>
</dbReference>
<evidence type="ECO:0000313" key="2">
    <source>
        <dbReference type="EMBL" id="GMA32174.1"/>
    </source>
</evidence>
<protein>
    <submittedName>
        <fullName evidence="2">Phosphoesterase</fullName>
    </submittedName>
</protein>
<dbReference type="EMBL" id="BSUM01000001">
    <property type="protein sequence ID" value="GMA32174.1"/>
    <property type="molecule type" value="Genomic_DNA"/>
</dbReference>
<feature type="compositionally biased region" description="Low complexity" evidence="1">
    <location>
        <begin position="1"/>
        <end position="21"/>
    </location>
</feature>
<dbReference type="PANTHER" id="PTHR40037:SF1">
    <property type="entry name" value="PHOSPHOESTERASE SAOUHSC_00951-RELATED"/>
    <property type="match status" value="1"/>
</dbReference>
<reference evidence="2" key="1">
    <citation type="journal article" date="2014" name="Int. J. Syst. Evol. Microbiol.">
        <title>Complete genome sequence of Corynebacterium casei LMG S-19264T (=DSM 44701T), isolated from a smear-ripened cheese.</title>
        <authorList>
            <consortium name="US DOE Joint Genome Institute (JGI-PGF)"/>
            <person name="Walter F."/>
            <person name="Albersmeier A."/>
            <person name="Kalinowski J."/>
            <person name="Ruckert C."/>
        </authorList>
    </citation>
    <scope>NUCLEOTIDE SEQUENCE</scope>
    <source>
        <strain evidence="2">NBRC 112290</strain>
    </source>
</reference>
<feature type="region of interest" description="Disordered" evidence="1">
    <location>
        <begin position="1"/>
        <end position="29"/>
    </location>
</feature>
<dbReference type="AlphaFoldDB" id="A0AA37XF33"/>
<proteinExistence type="predicted"/>
<name>A0AA37XF33_9MICO</name>
<comment type="caution">
    <text evidence="2">The sequence shown here is derived from an EMBL/GenBank/DDBJ whole genome shotgun (WGS) entry which is preliminary data.</text>
</comment>
<sequence length="212" mass="22652">MTAPTPGGPGSSHAPAAPATPEQTLSFRSPFADGTSVGVAIEIPSPHREWLRDLRERVADAAGATEGEIIPPHITLVPPVVLPTWDLSAVEAQLHTAARAVGPFTVELAGSGTFRPTTQVVFAALARGSEQCDTLQRAARRGPLGVELRFDYHPHVTVAHDVDPEALDEAERELSRFHAVFEAASFVLYERGPDGVWHTIRTFDLVGAASRG</sequence>
<keyword evidence="3" id="KW-1185">Reference proteome</keyword>
<organism evidence="2 3">
    <name type="scientific">Litorihabitans aurantiacus</name>
    <dbReference type="NCBI Taxonomy" id="1930061"/>
    <lineage>
        <taxon>Bacteria</taxon>
        <taxon>Bacillati</taxon>
        <taxon>Actinomycetota</taxon>
        <taxon>Actinomycetes</taxon>
        <taxon>Micrococcales</taxon>
        <taxon>Beutenbergiaceae</taxon>
        <taxon>Litorihabitans</taxon>
    </lineage>
</organism>
<dbReference type="Pfam" id="PF13563">
    <property type="entry name" value="2_5_RNA_ligase2"/>
    <property type="match status" value="1"/>
</dbReference>
<dbReference type="RefSeq" id="WP_284250879.1">
    <property type="nucleotide sequence ID" value="NZ_BSUM01000001.1"/>
</dbReference>
<evidence type="ECO:0000313" key="3">
    <source>
        <dbReference type="Proteomes" id="UP001157161"/>
    </source>
</evidence>
<evidence type="ECO:0000256" key="1">
    <source>
        <dbReference type="SAM" id="MobiDB-lite"/>
    </source>
</evidence>
<accession>A0AA37XF33</accession>
<gene>
    <name evidence="2" type="ORF">GCM10025875_21660</name>
</gene>
<dbReference type="Proteomes" id="UP001157161">
    <property type="component" value="Unassembled WGS sequence"/>
</dbReference>
<dbReference type="InterPro" id="IPR009097">
    <property type="entry name" value="Cyclic_Pdiesterase"/>
</dbReference>
<reference evidence="2" key="2">
    <citation type="submission" date="2023-02" db="EMBL/GenBank/DDBJ databases">
        <authorList>
            <person name="Sun Q."/>
            <person name="Mori K."/>
        </authorList>
    </citation>
    <scope>NUCLEOTIDE SEQUENCE</scope>
    <source>
        <strain evidence="2">NBRC 112290</strain>
    </source>
</reference>
<dbReference type="PANTHER" id="PTHR40037">
    <property type="entry name" value="PHOSPHOESTERASE YJCG-RELATED"/>
    <property type="match status" value="1"/>
</dbReference>
<dbReference type="Gene3D" id="3.90.1140.10">
    <property type="entry name" value="Cyclic phosphodiesterase"/>
    <property type="match status" value="1"/>
</dbReference>
<dbReference type="InterPro" id="IPR050580">
    <property type="entry name" value="2H_phosphoesterase_YjcG-like"/>
</dbReference>